<name>A0A5R8MLS3_9GAMM</name>
<dbReference type="EMBL" id="VBUI01000003">
    <property type="protein sequence ID" value="TLF53033.1"/>
    <property type="molecule type" value="Genomic_DNA"/>
</dbReference>
<dbReference type="PRINTS" id="PR00411">
    <property type="entry name" value="PNDRDTASEI"/>
</dbReference>
<evidence type="ECO:0000313" key="9">
    <source>
        <dbReference type="EMBL" id="TLF53033.1"/>
    </source>
</evidence>
<dbReference type="InterPro" id="IPR016156">
    <property type="entry name" value="FAD/NAD-linked_Rdtase_dimer_sf"/>
</dbReference>
<dbReference type="PIRSF" id="PIRSF000350">
    <property type="entry name" value="Mercury_reductase_MerA"/>
    <property type="match status" value="1"/>
</dbReference>
<evidence type="ECO:0000259" key="8">
    <source>
        <dbReference type="Pfam" id="PF07992"/>
    </source>
</evidence>
<dbReference type="Gene3D" id="1.10.287.990">
    <property type="entry name" value="Fe,Mn superoxide dismutase (SOD) domain"/>
    <property type="match status" value="1"/>
</dbReference>
<keyword evidence="10" id="KW-1185">Reference proteome</keyword>
<dbReference type="PANTHER" id="PTHR43014">
    <property type="entry name" value="MERCURIC REDUCTASE"/>
    <property type="match status" value="1"/>
</dbReference>
<feature type="binding site" evidence="5">
    <location>
        <begin position="187"/>
        <end position="194"/>
    </location>
    <ligand>
        <name>NAD(+)</name>
        <dbReference type="ChEBI" id="CHEBI:57540"/>
    </ligand>
</feature>
<evidence type="ECO:0000256" key="3">
    <source>
        <dbReference type="ARBA" id="ARBA00022827"/>
    </source>
</evidence>
<dbReference type="GO" id="GO:0003955">
    <property type="term" value="F:NAD(P)H dehydrogenase (quinone) activity"/>
    <property type="evidence" value="ECO:0007669"/>
    <property type="project" value="TreeGrafter"/>
</dbReference>
<dbReference type="GO" id="GO:0050660">
    <property type="term" value="F:flavin adenine dinucleotide binding"/>
    <property type="evidence" value="ECO:0007669"/>
    <property type="project" value="TreeGrafter"/>
</dbReference>
<evidence type="ECO:0000256" key="1">
    <source>
        <dbReference type="ARBA" id="ARBA00007532"/>
    </source>
</evidence>
<dbReference type="GO" id="GO:0004148">
    <property type="term" value="F:dihydrolipoyl dehydrogenase (NADH) activity"/>
    <property type="evidence" value="ECO:0007669"/>
    <property type="project" value="UniProtKB-EC"/>
</dbReference>
<dbReference type="AlphaFoldDB" id="A0A5R8MLS3"/>
<dbReference type="SUPFAM" id="SSF55424">
    <property type="entry name" value="FAD/NAD-linked reductases, dimerisation (C-terminal) domain"/>
    <property type="match status" value="1"/>
</dbReference>
<dbReference type="InterPro" id="IPR004099">
    <property type="entry name" value="Pyr_nucl-diS_OxRdtase_dimer"/>
</dbReference>
<dbReference type="NCBIfam" id="NF004939">
    <property type="entry name" value="PRK06292.1-1"/>
    <property type="match status" value="1"/>
</dbReference>
<keyword evidence="3 5" id="KW-0274">FAD</keyword>
<keyword evidence="5" id="KW-0547">Nucleotide-binding</keyword>
<sequence length="486" mass="53804">MRRPMSESTMKTINVEYAIIGAGTSGLGAYSKISRKTDSLLMIQDGPYGTTCARVGCMPSKLLITASDYAHHLTTSDFFGVTAAGHVDGHKVFERLRRERDERFVANNLRYVDKIPPHHKLEGRARFIGPGHLRVGESVEVKAEKFILACGSRPAVSEVFEPVMDRVLTSDTVFELNDLPHSIAVIGMGVIALELGQALHRLGVETTIYGRSGKINALTHPDMQQEALDILSSELDIYPTGQVVSTWEDAEGAWIEFEQSNGRRVTKVFDRILVATGRTSNVDRLGMEHTGAEFTEAGKVVFDPQTMLCSDTPIFIAGDAAEYLPVWHEAFDEGRIAADNALNYPDPVPVDRRPPLMVFFTDPQIAIIGQSFRELQGLEIIIGELPFASPRHVVWNKVEGRIQVYLDARTGVILGAELLGYQAEHLAHLLALAITHSMTAEQVLMMPVYHPSAEELLRDVLIDAREKRRIYAAEAMMHSNTVPAYS</sequence>
<feature type="binding site" evidence="5">
    <location>
        <position position="277"/>
    </location>
    <ligand>
        <name>NAD(+)</name>
        <dbReference type="ChEBI" id="CHEBI:57540"/>
    </ligand>
</feature>
<gene>
    <name evidence="9" type="ORF">FEI13_02705</name>
</gene>
<evidence type="ECO:0000259" key="7">
    <source>
        <dbReference type="Pfam" id="PF02852"/>
    </source>
</evidence>
<dbReference type="InterPro" id="IPR036324">
    <property type="entry name" value="Mn/Fe_SOD_N_sf"/>
</dbReference>
<dbReference type="Gene3D" id="3.50.50.60">
    <property type="entry name" value="FAD/NAD(P)-binding domain"/>
    <property type="match status" value="2"/>
</dbReference>
<keyword evidence="9" id="KW-0560">Oxidoreductase</keyword>
<dbReference type="PANTHER" id="PTHR43014:SF4">
    <property type="entry name" value="PYRIDINE NUCLEOTIDE-DISULFIDE OXIDOREDUCTASE RCLA-RELATED"/>
    <property type="match status" value="1"/>
</dbReference>
<feature type="binding site" evidence="5">
    <location>
        <position position="61"/>
    </location>
    <ligand>
        <name>FAD</name>
        <dbReference type="ChEBI" id="CHEBI:57692"/>
    </ligand>
</feature>
<dbReference type="Pfam" id="PF07992">
    <property type="entry name" value="Pyr_redox_2"/>
    <property type="match status" value="1"/>
</dbReference>
<feature type="binding site" evidence="5">
    <location>
        <position position="319"/>
    </location>
    <ligand>
        <name>FAD</name>
        <dbReference type="ChEBI" id="CHEBI:57692"/>
    </ligand>
</feature>
<feature type="active site" description="Proton acceptor" evidence="4">
    <location>
        <position position="450"/>
    </location>
</feature>
<evidence type="ECO:0000256" key="5">
    <source>
        <dbReference type="PIRSR" id="PIRSR000350-3"/>
    </source>
</evidence>
<dbReference type="InterPro" id="IPR036188">
    <property type="entry name" value="FAD/NAD-bd_sf"/>
</dbReference>
<dbReference type="InterPro" id="IPR001100">
    <property type="entry name" value="Pyr_nuc-diS_OxRdtase"/>
</dbReference>
<proteinExistence type="inferred from homology"/>
<evidence type="ECO:0000256" key="2">
    <source>
        <dbReference type="ARBA" id="ARBA00022630"/>
    </source>
</evidence>
<feature type="domain" description="FAD/NAD(P)-binding" evidence="8">
    <location>
        <begin position="17"/>
        <end position="334"/>
    </location>
</feature>
<evidence type="ECO:0000256" key="6">
    <source>
        <dbReference type="PIRSR" id="PIRSR000350-4"/>
    </source>
</evidence>
<feature type="disulfide bond" description="Redox-active" evidence="6">
    <location>
        <begin position="52"/>
        <end position="57"/>
    </location>
</feature>
<dbReference type="EC" id="1.8.1.4" evidence="9"/>
<comment type="similarity">
    <text evidence="1">Belongs to the class-I pyridine nucleotide-disulfide oxidoreductase family.</text>
</comment>
<organism evidence="9 10">
    <name type="scientific">Halomonas urmiana</name>
    <dbReference type="NCBI Taxonomy" id="490901"/>
    <lineage>
        <taxon>Bacteria</taxon>
        <taxon>Pseudomonadati</taxon>
        <taxon>Pseudomonadota</taxon>
        <taxon>Gammaproteobacteria</taxon>
        <taxon>Oceanospirillales</taxon>
        <taxon>Halomonadaceae</taxon>
        <taxon>Halomonas</taxon>
    </lineage>
</organism>
<keyword evidence="2" id="KW-0285">Flavoprotein</keyword>
<evidence type="ECO:0000313" key="10">
    <source>
        <dbReference type="Proteomes" id="UP000306973"/>
    </source>
</evidence>
<accession>A0A5R8MLS3</accession>
<dbReference type="SUPFAM" id="SSF51905">
    <property type="entry name" value="FAD/NAD(P)-binding domain"/>
    <property type="match status" value="1"/>
</dbReference>
<dbReference type="Pfam" id="PF02852">
    <property type="entry name" value="Pyr_redox_dim"/>
    <property type="match status" value="1"/>
</dbReference>
<dbReference type="PRINTS" id="PR00368">
    <property type="entry name" value="FADPNR"/>
</dbReference>
<dbReference type="Proteomes" id="UP000306973">
    <property type="component" value="Unassembled WGS sequence"/>
</dbReference>
<dbReference type="InterPro" id="IPR023753">
    <property type="entry name" value="FAD/NAD-binding_dom"/>
</dbReference>
<feature type="domain" description="Pyridine nucleotide-disulphide oxidoreductase dimerisation" evidence="7">
    <location>
        <begin position="358"/>
        <end position="458"/>
    </location>
</feature>
<comment type="caution">
    <text evidence="9">The sequence shown here is derived from an EMBL/GenBank/DDBJ whole genome shotgun (WGS) entry which is preliminary data.</text>
</comment>
<keyword evidence="5" id="KW-0520">NAD</keyword>
<dbReference type="Gene3D" id="3.30.390.30">
    <property type="match status" value="1"/>
</dbReference>
<evidence type="ECO:0000256" key="4">
    <source>
        <dbReference type="PIRSR" id="PIRSR000350-2"/>
    </source>
</evidence>
<comment type="cofactor">
    <cofactor evidence="5">
        <name>FAD</name>
        <dbReference type="ChEBI" id="CHEBI:57692"/>
    </cofactor>
    <text evidence="5">Binds 1 FAD per subunit.</text>
</comment>
<reference evidence="9 10" key="1">
    <citation type="journal article" date="2007" name="Int. J. Syst. Evol. Microbiol.">
        <title>Halomonas saccharevitans sp. nov., Halomonas arcis sp. nov. and Halomonas subterranea sp. nov., halophilic bacteria isolated from hypersaline environments of China.</title>
        <authorList>
            <person name="Xu X.W."/>
            <person name="Wu Y.H."/>
            <person name="Zhou Z."/>
            <person name="Wang C.S."/>
            <person name="Zhou Y.G."/>
            <person name="Zhang H.B."/>
            <person name="Wang Y."/>
            <person name="Wu M."/>
        </authorList>
    </citation>
    <scope>NUCLEOTIDE SEQUENCE [LARGE SCALE GENOMIC DNA]</scope>
    <source>
        <strain evidence="9 10">TBZ3</strain>
    </source>
</reference>
<protein>
    <submittedName>
        <fullName evidence="9">Dihydrolipoyl dehydrogenase</fullName>
        <ecNumber evidence="9">1.8.1.4</ecNumber>
    </submittedName>
</protein>